<dbReference type="PATRIC" id="fig|1094489.3.peg.405"/>
<evidence type="ECO:0000256" key="6">
    <source>
        <dbReference type="ARBA" id="ARBA00030642"/>
    </source>
</evidence>
<dbReference type="AlphaFoldDB" id="M1NXK3"/>
<keyword evidence="9" id="KW-0732">Signal</keyword>
<dbReference type="PANTHER" id="PTHR47245">
    <property type="entry name" value="PEPTIDYLPROLYL ISOMERASE"/>
    <property type="match status" value="1"/>
</dbReference>
<dbReference type="InterPro" id="IPR000297">
    <property type="entry name" value="PPIase_PpiC"/>
</dbReference>
<dbReference type="SUPFAM" id="SSF54534">
    <property type="entry name" value="FKBP-like"/>
    <property type="match status" value="1"/>
</dbReference>
<dbReference type="Proteomes" id="UP000011729">
    <property type="component" value="Chromosome"/>
</dbReference>
<dbReference type="Gene3D" id="3.10.50.40">
    <property type="match status" value="1"/>
</dbReference>
<dbReference type="EC" id="5.2.1.8" evidence="3"/>
<comment type="catalytic activity">
    <reaction evidence="1">
        <text>[protein]-peptidylproline (omega=180) = [protein]-peptidylproline (omega=0)</text>
        <dbReference type="Rhea" id="RHEA:16237"/>
        <dbReference type="Rhea" id="RHEA-COMP:10747"/>
        <dbReference type="Rhea" id="RHEA-COMP:10748"/>
        <dbReference type="ChEBI" id="CHEBI:83833"/>
        <dbReference type="ChEBI" id="CHEBI:83834"/>
        <dbReference type="EC" id="5.2.1.8"/>
    </reaction>
</comment>
<evidence type="ECO:0000256" key="3">
    <source>
        <dbReference type="ARBA" id="ARBA00013194"/>
    </source>
</evidence>
<reference evidence="11 12" key="1">
    <citation type="journal article" date="2013" name="PLoS Genet.">
        <title>A gene transfer agent and a dynamic repertoire of secretion systems hold the keys to the explosive radiation of the emerging pathogen Bartonella.</title>
        <authorList>
            <person name="Guy L."/>
            <person name="Nystedt B."/>
            <person name="Toft C."/>
            <person name="Zaremba-Niedzwiedzka K."/>
            <person name="Berglund E.C."/>
            <person name="Granberg F."/>
            <person name="Naslund K."/>
            <person name="Eriksson A.S."/>
            <person name="Andersson S.G."/>
        </authorList>
    </citation>
    <scope>NUCLEOTIDE SEQUENCE [LARGE SCALE GENOMIC DNA]</scope>
    <source>
        <strain evidence="11 12">Aust/NH1</strain>
    </source>
</reference>
<evidence type="ECO:0000259" key="10">
    <source>
        <dbReference type="PROSITE" id="PS50198"/>
    </source>
</evidence>
<dbReference type="InterPro" id="IPR027304">
    <property type="entry name" value="Trigger_fact/SurA_dom_sf"/>
</dbReference>
<dbReference type="InterPro" id="IPR050245">
    <property type="entry name" value="PrsA_foldase"/>
</dbReference>
<evidence type="ECO:0000256" key="7">
    <source>
        <dbReference type="ARBA" id="ARBA00031484"/>
    </source>
</evidence>
<dbReference type="GO" id="GO:0003755">
    <property type="term" value="F:peptidyl-prolyl cis-trans isomerase activity"/>
    <property type="evidence" value="ECO:0007669"/>
    <property type="project" value="UniProtKB-KW"/>
</dbReference>
<evidence type="ECO:0000256" key="5">
    <source>
        <dbReference type="ARBA" id="ARBA00023110"/>
    </source>
</evidence>
<dbReference type="KEGG" id="baus:BAnh1_03240"/>
<feature type="chain" id="PRO_5004016173" description="Parvulin-like PPIase" evidence="9">
    <location>
        <begin position="25"/>
        <end position="319"/>
    </location>
</feature>
<accession>M1NXK3</accession>
<dbReference type="EMBL" id="CP003123">
    <property type="protein sequence ID" value="AGF74207.1"/>
    <property type="molecule type" value="Genomic_DNA"/>
</dbReference>
<proteinExistence type="inferred from homology"/>
<dbReference type="PROSITE" id="PS50198">
    <property type="entry name" value="PPIC_PPIASE_2"/>
    <property type="match status" value="1"/>
</dbReference>
<evidence type="ECO:0000256" key="4">
    <source>
        <dbReference type="ARBA" id="ARBA00018370"/>
    </source>
</evidence>
<sequence>MKFDFITLFLTSTLLVSTSLGAVAQGDAKSAPDDLKTMEKVSEKPVALSHIMAIIDGNNITAGKLDELALEMNPNLARLPEERRRIMILKAYVDMQALAKAAIQKGMDKTEDYDKRMVVMRDNVLQQLYFKRMIVDQITDADLKALYDKEVAALPKEDEVKARHILVKTKKEAESVIKRLNKGEKFEEIAKKDSTDGSAAVGGDLGYFSRGQMVKPFEEAAFGLKVGTYTKTPVESPFGWHVIKVEDRRLRQPPVFDDVKEALRAQLIRDRYQMLIVGLRSQLDVKYPDANVEKLIRSLDKNETSLLDGSPHKNEKEEK</sequence>
<keyword evidence="12" id="KW-1185">Reference proteome</keyword>
<keyword evidence="5 8" id="KW-0697">Rotamase</keyword>
<dbReference type="Pfam" id="PF13616">
    <property type="entry name" value="Rotamase_3"/>
    <property type="match status" value="1"/>
</dbReference>
<feature type="domain" description="PpiC" evidence="10">
    <location>
        <begin position="157"/>
        <end position="247"/>
    </location>
</feature>
<dbReference type="OrthoDB" id="14196at2"/>
<feature type="signal peptide" evidence="9">
    <location>
        <begin position="1"/>
        <end position="24"/>
    </location>
</feature>
<protein>
    <recommendedName>
        <fullName evidence="4">Parvulin-like PPIase</fullName>
        <ecNumber evidence="3">5.2.1.8</ecNumber>
    </recommendedName>
    <alternativeName>
        <fullName evidence="6">Peptidyl-prolyl cis-trans isomerase plp</fullName>
    </alternativeName>
    <alternativeName>
        <fullName evidence="7">Rotamase plp</fullName>
    </alternativeName>
</protein>
<evidence type="ECO:0000313" key="11">
    <source>
        <dbReference type="EMBL" id="AGF74207.1"/>
    </source>
</evidence>
<evidence type="ECO:0000256" key="2">
    <source>
        <dbReference type="ARBA" id="ARBA00007656"/>
    </source>
</evidence>
<dbReference type="PANTHER" id="PTHR47245:SF2">
    <property type="entry name" value="PEPTIDYL-PROLYL CIS-TRANS ISOMERASE HP_0175-RELATED"/>
    <property type="match status" value="1"/>
</dbReference>
<dbReference type="SUPFAM" id="SSF109998">
    <property type="entry name" value="Triger factor/SurA peptide-binding domain-like"/>
    <property type="match status" value="1"/>
</dbReference>
<evidence type="ECO:0000313" key="12">
    <source>
        <dbReference type="Proteomes" id="UP000011729"/>
    </source>
</evidence>
<evidence type="ECO:0000256" key="1">
    <source>
        <dbReference type="ARBA" id="ARBA00000971"/>
    </source>
</evidence>
<gene>
    <name evidence="11" type="primary">ppiC</name>
    <name evidence="11" type="ordered locus">BAnh1_03240</name>
</gene>
<dbReference type="RefSeq" id="WP_015397716.1">
    <property type="nucleotide sequence ID" value="NC_020300.1"/>
</dbReference>
<name>M1NXK3_BARAA</name>
<dbReference type="InterPro" id="IPR046357">
    <property type="entry name" value="PPIase_dom_sf"/>
</dbReference>
<evidence type="ECO:0000256" key="9">
    <source>
        <dbReference type="SAM" id="SignalP"/>
    </source>
</evidence>
<evidence type="ECO:0000256" key="8">
    <source>
        <dbReference type="PROSITE-ProRule" id="PRU00278"/>
    </source>
</evidence>
<organism evidence="11 12">
    <name type="scientific">Bartonella australis (strain Aust/NH1)</name>
    <dbReference type="NCBI Taxonomy" id="1094489"/>
    <lineage>
        <taxon>Bacteria</taxon>
        <taxon>Pseudomonadati</taxon>
        <taxon>Pseudomonadota</taxon>
        <taxon>Alphaproteobacteria</taxon>
        <taxon>Hyphomicrobiales</taxon>
        <taxon>Bartonellaceae</taxon>
        <taxon>Bartonella</taxon>
    </lineage>
</organism>
<dbReference type="eggNOG" id="COG0760">
    <property type="taxonomic scope" value="Bacteria"/>
</dbReference>
<comment type="similarity">
    <text evidence="2">Belongs to the PpiC/parvulin rotamase family.</text>
</comment>
<keyword evidence="8 11" id="KW-0413">Isomerase</keyword>
<dbReference type="STRING" id="1094489.BAnh1_03240"/>
<dbReference type="HOGENOM" id="CLU_034646_1_0_5"/>